<organism evidence="2 3">
    <name type="scientific">Panicum virgatum</name>
    <name type="common">Blackwell switchgrass</name>
    <dbReference type="NCBI Taxonomy" id="38727"/>
    <lineage>
        <taxon>Eukaryota</taxon>
        <taxon>Viridiplantae</taxon>
        <taxon>Streptophyta</taxon>
        <taxon>Embryophyta</taxon>
        <taxon>Tracheophyta</taxon>
        <taxon>Spermatophyta</taxon>
        <taxon>Magnoliopsida</taxon>
        <taxon>Liliopsida</taxon>
        <taxon>Poales</taxon>
        <taxon>Poaceae</taxon>
        <taxon>PACMAD clade</taxon>
        <taxon>Panicoideae</taxon>
        <taxon>Panicodae</taxon>
        <taxon>Paniceae</taxon>
        <taxon>Panicinae</taxon>
        <taxon>Panicum</taxon>
        <taxon>Panicum sect. Hiantes</taxon>
    </lineage>
</organism>
<protein>
    <submittedName>
        <fullName evidence="2">Uncharacterized protein</fullName>
    </submittedName>
</protein>
<feature type="compositionally biased region" description="Basic and acidic residues" evidence="1">
    <location>
        <begin position="289"/>
        <end position="313"/>
    </location>
</feature>
<name>A0A8T0R0R2_PANVG</name>
<evidence type="ECO:0000313" key="2">
    <source>
        <dbReference type="EMBL" id="KAG2578768.1"/>
    </source>
</evidence>
<feature type="compositionally biased region" description="Basic and acidic residues" evidence="1">
    <location>
        <begin position="72"/>
        <end position="82"/>
    </location>
</feature>
<keyword evidence="3" id="KW-1185">Reference proteome</keyword>
<dbReference type="EMBL" id="CM029048">
    <property type="protein sequence ID" value="KAG2578768.1"/>
    <property type="molecule type" value="Genomic_DNA"/>
</dbReference>
<feature type="compositionally biased region" description="Low complexity" evidence="1">
    <location>
        <begin position="391"/>
        <end position="409"/>
    </location>
</feature>
<feature type="compositionally biased region" description="Low complexity" evidence="1">
    <location>
        <begin position="317"/>
        <end position="327"/>
    </location>
</feature>
<evidence type="ECO:0000256" key="1">
    <source>
        <dbReference type="SAM" id="MobiDB-lite"/>
    </source>
</evidence>
<dbReference type="AlphaFoldDB" id="A0A8T0R0R2"/>
<dbReference type="Proteomes" id="UP000823388">
    <property type="component" value="Chromosome 6N"/>
</dbReference>
<feature type="compositionally biased region" description="Basic and acidic residues" evidence="1">
    <location>
        <begin position="342"/>
        <end position="364"/>
    </location>
</feature>
<feature type="region of interest" description="Disordered" evidence="1">
    <location>
        <begin position="121"/>
        <end position="409"/>
    </location>
</feature>
<gene>
    <name evidence="2" type="ORF">PVAP13_6NG047106</name>
</gene>
<feature type="compositionally biased region" description="Basic residues" evidence="1">
    <location>
        <begin position="130"/>
        <end position="146"/>
    </location>
</feature>
<feature type="compositionally biased region" description="Basic residues" evidence="1">
    <location>
        <begin position="44"/>
        <end position="62"/>
    </location>
</feature>
<evidence type="ECO:0000313" key="3">
    <source>
        <dbReference type="Proteomes" id="UP000823388"/>
    </source>
</evidence>
<reference evidence="2" key="1">
    <citation type="submission" date="2020-05" db="EMBL/GenBank/DDBJ databases">
        <title>WGS assembly of Panicum virgatum.</title>
        <authorList>
            <person name="Lovell J.T."/>
            <person name="Jenkins J."/>
            <person name="Shu S."/>
            <person name="Juenger T.E."/>
            <person name="Schmutz J."/>
        </authorList>
    </citation>
    <scope>NUCLEOTIDE SEQUENCE</scope>
    <source>
        <strain evidence="2">AP13</strain>
    </source>
</reference>
<feature type="compositionally biased region" description="Pro residues" evidence="1">
    <location>
        <begin position="189"/>
        <end position="199"/>
    </location>
</feature>
<accession>A0A8T0R0R2</accession>
<feature type="compositionally biased region" description="Basic and acidic residues" evidence="1">
    <location>
        <begin position="206"/>
        <end position="219"/>
    </location>
</feature>
<feature type="region of interest" description="Disordered" evidence="1">
    <location>
        <begin position="41"/>
        <end position="103"/>
    </location>
</feature>
<proteinExistence type="predicted"/>
<comment type="caution">
    <text evidence="2">The sequence shown here is derived from an EMBL/GenBank/DDBJ whole genome shotgun (WGS) entry which is preliminary data.</text>
</comment>
<sequence>MTTFRCDAFRKGTTPKMPPSHAFAQRYLSFPFRTNAGPDDPLASHHHCRKSHPAPPVRHRHASCTSQPPSCADRHPFGRAAHDPLTPPHAPLAHDRLPHARSNAPATRPVRTYAHVHVGATASSPPATHAHPRRARPPVPLRARRRPSTEHTPARAAGAHPRRVRAPTPHSGTDPPRGPPDPAAGAPDPASPAPVPPARGGPVVSRSDHVCREMREEKAASPSLSSRAAWASADRLQRQRGGGDGEEGPCGGGGEVVGPTAGHRSTPRERAAGPSSSCLVAGPRSRIRPPQEREIEGEGEREWRGTKGGEGRRAGRPRAPCGPAAGPSSSCLVAAPRSRIRPAQEREIEREGERESGEGRREGRAAGQNGATRSPRPHLASTPPGCASASAYGRLPPAAALPPRQGARP</sequence>